<reference evidence="2" key="1">
    <citation type="submission" date="2005-09" db="EMBL/GenBank/DDBJ databases">
        <authorList>
            <person name="Mural R.J."/>
            <person name="Li P.W."/>
            <person name="Adams M.D."/>
            <person name="Amanatides P.G."/>
            <person name="Baden-Tillson H."/>
            <person name="Barnstead M."/>
            <person name="Chin S.H."/>
            <person name="Dew I."/>
            <person name="Evans C.A."/>
            <person name="Ferriera S."/>
            <person name="Flanigan M."/>
            <person name="Fosler C."/>
            <person name="Glodek A."/>
            <person name="Gu Z."/>
            <person name="Holt R.A."/>
            <person name="Jennings D."/>
            <person name="Kraft C.L."/>
            <person name="Lu F."/>
            <person name="Nguyen T."/>
            <person name="Nusskern D.R."/>
            <person name="Pfannkoch C.M."/>
            <person name="Sitter C."/>
            <person name="Sutton G.G."/>
            <person name="Venter J.C."/>
            <person name="Wang Z."/>
            <person name="Woodage T."/>
            <person name="Zheng X.H."/>
            <person name="Zhong F."/>
        </authorList>
    </citation>
    <scope>NUCLEOTIDE SEQUENCE [LARGE SCALE GENOMIC DNA]</scope>
    <source>
        <strain>BN</strain>
        <strain evidence="2">Sprague-Dawley</strain>
    </source>
</reference>
<gene>
    <name evidence="1" type="ORF">rCG_30827</name>
</gene>
<proteinExistence type="predicted"/>
<protein>
    <submittedName>
        <fullName evidence="1">RCG30827</fullName>
    </submittedName>
</protein>
<evidence type="ECO:0000313" key="1">
    <source>
        <dbReference type="EMBL" id="EDL80394.1"/>
    </source>
</evidence>
<dbReference type="EMBL" id="CH473968">
    <property type="protein sequence ID" value="EDL80394.1"/>
    <property type="molecule type" value="Genomic_DNA"/>
</dbReference>
<evidence type="ECO:0000313" key="2">
    <source>
        <dbReference type="Proteomes" id="UP000234681"/>
    </source>
</evidence>
<organism evidence="1 2">
    <name type="scientific">Rattus norvegicus</name>
    <name type="common">Rat</name>
    <dbReference type="NCBI Taxonomy" id="10116"/>
    <lineage>
        <taxon>Eukaryota</taxon>
        <taxon>Metazoa</taxon>
        <taxon>Chordata</taxon>
        <taxon>Craniata</taxon>
        <taxon>Vertebrata</taxon>
        <taxon>Euteleostomi</taxon>
        <taxon>Mammalia</taxon>
        <taxon>Eutheria</taxon>
        <taxon>Euarchontoglires</taxon>
        <taxon>Glires</taxon>
        <taxon>Rodentia</taxon>
        <taxon>Myomorpha</taxon>
        <taxon>Muroidea</taxon>
        <taxon>Muridae</taxon>
        <taxon>Murinae</taxon>
        <taxon>Rattus</taxon>
    </lineage>
</organism>
<accession>A6IS43</accession>
<name>A6IS43_RAT</name>
<sequence>MQVTQDKLPVVKPAGIRPWIIRSLT</sequence>
<dbReference type="Proteomes" id="UP000234681">
    <property type="component" value="Chromosome 5"/>
</dbReference>
<dbReference type="AlphaFoldDB" id="A6IS43"/>